<dbReference type="InterPro" id="IPR025391">
    <property type="entry name" value="DUF4123"/>
</dbReference>
<dbReference type="AlphaFoldDB" id="A0A653DZ15"/>
<dbReference type="Pfam" id="PF13503">
    <property type="entry name" value="DUF4123"/>
    <property type="match status" value="1"/>
</dbReference>
<evidence type="ECO:0000259" key="1">
    <source>
        <dbReference type="Pfam" id="PF13503"/>
    </source>
</evidence>
<reference evidence="2" key="1">
    <citation type="submission" date="2019-02" db="EMBL/GenBank/DDBJ databases">
        <authorList>
            <consortium name="Genoscope - CEA"/>
            <person name="William W."/>
        </authorList>
    </citation>
    <scope>NUCLEOTIDE SEQUENCE [LARGE SCALE GENOMIC DNA]</scope>
    <source>
        <strain evidence="2">YSy11</strain>
    </source>
</reference>
<gene>
    <name evidence="2" type="ORF">PMYSY11_0589</name>
</gene>
<organism evidence="2">
    <name type="scientific">Pseudomonas marincola</name>
    <dbReference type="NCBI Taxonomy" id="437900"/>
    <lineage>
        <taxon>Bacteria</taxon>
        <taxon>Pseudomonadati</taxon>
        <taxon>Pseudomonadota</taxon>
        <taxon>Gammaproteobacteria</taxon>
        <taxon>Pseudomonadales</taxon>
        <taxon>Pseudomonadaceae</taxon>
        <taxon>Pseudomonas</taxon>
    </lineage>
</organism>
<dbReference type="EMBL" id="LR215729">
    <property type="protein sequence ID" value="VEV95636.1"/>
    <property type="molecule type" value="Genomic_DNA"/>
</dbReference>
<sequence length="295" mass="33656">MAMSEFPALPQALPWQGGAYLFLDGVSVPDILGKLYTWYPDPDIEILYLKTRLAGLHDISPCLIRLNSPYEAAMQAYFENLEDEWGYLIFSHADKTTLIQHLRWLLTVKHPLGSTVFLRHADPAVANTLFADAVSRCDLRFFGVIELVVMFDPVTRLWNQHQRPSEALAPVYDKPYALSEAQMELLSEVSFRNVLINLDKHLHAHFPAYCTALTRIERWQHLRGLADEAYERGFNSERDIFRYANIFALLGDDALQHHPDIAELITSSSAATPSQRVEQAARIAYERTQQRGDQA</sequence>
<feature type="domain" description="DUF4123" evidence="1">
    <location>
        <begin position="20"/>
        <end position="130"/>
    </location>
</feature>
<evidence type="ECO:0000313" key="2">
    <source>
        <dbReference type="EMBL" id="VEV95636.1"/>
    </source>
</evidence>
<proteinExistence type="predicted"/>
<protein>
    <recommendedName>
        <fullName evidence="1">DUF4123 domain-containing protein</fullName>
    </recommendedName>
</protein>
<name>A0A653DZ15_9PSED</name>
<accession>A0A653DZ15</accession>